<proteinExistence type="predicted"/>
<comment type="caution">
    <text evidence="2">The sequence shown here is derived from an EMBL/GenBank/DDBJ whole genome shotgun (WGS) entry which is preliminary data.</text>
</comment>
<dbReference type="Pfam" id="PF13966">
    <property type="entry name" value="zf-RVT"/>
    <property type="match status" value="1"/>
</dbReference>
<evidence type="ECO:0000259" key="1">
    <source>
        <dbReference type="PROSITE" id="PS50878"/>
    </source>
</evidence>
<reference evidence="2" key="2">
    <citation type="submission" date="2022-01" db="EMBL/GenBank/DDBJ databases">
        <authorList>
            <person name="Yamashiro T."/>
            <person name="Shiraishi A."/>
            <person name="Satake H."/>
            <person name="Nakayama K."/>
        </authorList>
    </citation>
    <scope>NUCLEOTIDE SEQUENCE</scope>
</reference>
<dbReference type="Pfam" id="PF15072">
    <property type="entry name" value="HROB"/>
    <property type="match status" value="1"/>
</dbReference>
<sequence>MQIVIETFDRWDRSADDALMNILSINIRGLKKRRKRIWIKDMCFKHNIHFLGLQETKMTKLELFRLKSMWGNFQFDYACSMARDRSGGLISMWDPNLFVKSNIWCGDNYVIVNGKWKNSTEDYYFINVYGPQHQPEKANLCNFLRLFIQDHHGKIILFGDLNEVRDSSERYGSLFSSGDASIFNSFIQDASLLDLLMRGKMFTWMNKAGTKLSKIDCFLISEDILEVHPDIHVTILDKLWSDHNLILLHCNKIDFGQFRFVSFIRGLIVPSLMMSLKKLGQPQWYSHVKISDNSKKKDITASLNSIEALIDSGNATDDDKAQRITKLLELDNLEKLKSMDLFQKGRIKWDVEGDENSKYFQGIINSRRKHQTIQGITIDGVWITDPISIKMDFLDFFKDKFDSHDNQMNLPNFTTERSLSLSDYNYLESVISLEAIRSMVWDCVVKFFDSTMLPQGTNSAFITLIPKIPNPLFIKDYRPISLIGIQYKIIAKILANRLSKVIDSLVSQEQSAFVSGRQILDGPLILSEIIDWYKKRNKKMLLFKVNFEKAFDSKNFLKRGLRQGDPLSPFLFIIIMEGLHISLRDSMVANLIQGVKLGPSNFRLSHLLYADDVIIMSDWDQRDMENIIHVFYMASGLKININKSSLFGVGVSSEEVANMAVTSGCLSSSLPFLYLGLQIGYNMNRVASWKVLIERFNNKLSGWKSNLLSIGGRLTIIKSVLGSLGIYYMLIFKAPETIVKMLESFRASFFWGSTEDKKKLAWIKWRLLKSPEALWAKVIKSIHGTEAGMDSNGCQTNGLWAKIVGTINHLHSSDLVPLSSIKYKMGDGSLIRFWIDTWTGNLPLRDRFTRLFHLENYKECLIQDRTSNGPWSWDWIRPISLGRSLSDYTCMLDVIGPVEVGEDRDSCSWSLSNDGSFTINSLRRHLDDCLLPSLAKNTRWCKIIPRKVNIFMWRLSLDKLPRHFNLSSRGLDIQSILCPICNKQVETLNHIFFSCETTFNIWRLISTWSGSKIPILVSYGDWDSWFESWHASKDSKERALVIFATSSKDDLRNVYEKCNDISQESRALINSFLKEVSDKDYELNLSMYGNAAKLEKQMDAKLAWLLEKYYYRSQESVGCSSSQADLYLTEKELHQLHLDEEALREILEEKAMDEKAREEKISLDIDDSDLHLTPVVRSSSSTRVEPSPYTQNPVTIITGHAGIVQLSSSTRVKPSLSTLNPVRIIPGPAGLVQQARLLKEKVFILDPDGALMSTQQCMDKVVEDVGDDDDFKSLAWVSATNYANAFCGTVTGCLGDVDNFLKKEKLEQVVAIVKSCFPNMLGGLNVTMKNLSGTIPGTIHRKVIGEGGYKKDITVGAAMILANVSVFTPKPSQHYLNITMRNVVEVFRKDTVSGSGSG</sequence>
<dbReference type="PROSITE" id="PS50878">
    <property type="entry name" value="RT_POL"/>
    <property type="match status" value="1"/>
</dbReference>
<dbReference type="InterPro" id="IPR043502">
    <property type="entry name" value="DNA/RNA_pol_sf"/>
</dbReference>
<dbReference type="Pfam" id="PF00078">
    <property type="entry name" value="RVT_1"/>
    <property type="match status" value="2"/>
</dbReference>
<evidence type="ECO:0000313" key="3">
    <source>
        <dbReference type="Proteomes" id="UP001151760"/>
    </source>
</evidence>
<dbReference type="SUPFAM" id="SSF56672">
    <property type="entry name" value="DNA/RNA polymerases"/>
    <property type="match status" value="1"/>
</dbReference>
<dbReference type="SUPFAM" id="SSF56219">
    <property type="entry name" value="DNase I-like"/>
    <property type="match status" value="1"/>
</dbReference>
<dbReference type="InterPro" id="IPR036691">
    <property type="entry name" value="Endo/exonu/phosph_ase_sf"/>
</dbReference>
<dbReference type="EMBL" id="BQNB010017715">
    <property type="protein sequence ID" value="GJT66456.1"/>
    <property type="molecule type" value="Genomic_DNA"/>
</dbReference>
<keyword evidence="2" id="KW-0808">Transferase</keyword>
<dbReference type="GO" id="GO:0003964">
    <property type="term" value="F:RNA-directed DNA polymerase activity"/>
    <property type="evidence" value="ECO:0007669"/>
    <property type="project" value="UniProtKB-KW"/>
</dbReference>
<organism evidence="2 3">
    <name type="scientific">Tanacetum coccineum</name>
    <dbReference type="NCBI Taxonomy" id="301880"/>
    <lineage>
        <taxon>Eukaryota</taxon>
        <taxon>Viridiplantae</taxon>
        <taxon>Streptophyta</taxon>
        <taxon>Embryophyta</taxon>
        <taxon>Tracheophyta</taxon>
        <taxon>Spermatophyta</taxon>
        <taxon>Magnoliopsida</taxon>
        <taxon>eudicotyledons</taxon>
        <taxon>Gunneridae</taxon>
        <taxon>Pentapetalae</taxon>
        <taxon>asterids</taxon>
        <taxon>campanulids</taxon>
        <taxon>Asterales</taxon>
        <taxon>Asteraceae</taxon>
        <taxon>Asteroideae</taxon>
        <taxon>Anthemideae</taxon>
        <taxon>Anthemidinae</taxon>
        <taxon>Tanacetum</taxon>
    </lineage>
</organism>
<dbReference type="PANTHER" id="PTHR33116:SF78">
    <property type="entry name" value="OS12G0587133 PROTEIN"/>
    <property type="match status" value="1"/>
</dbReference>
<name>A0ABQ5FSX3_9ASTR</name>
<accession>A0ABQ5FSX3</accession>
<dbReference type="PANTHER" id="PTHR33116">
    <property type="entry name" value="REVERSE TRANSCRIPTASE ZINC-BINDING DOMAIN-CONTAINING PROTEIN-RELATED-RELATED"/>
    <property type="match status" value="1"/>
</dbReference>
<dbReference type="Pfam" id="PF03372">
    <property type="entry name" value="Exo_endo_phos"/>
    <property type="match status" value="1"/>
</dbReference>
<protein>
    <submittedName>
        <fullName evidence="2">RNA-directed DNA polymerase, eukaryota</fullName>
    </submittedName>
</protein>
<dbReference type="Proteomes" id="UP001151760">
    <property type="component" value="Unassembled WGS sequence"/>
</dbReference>
<keyword evidence="2" id="KW-0548">Nucleotidyltransferase</keyword>
<evidence type="ECO:0000313" key="2">
    <source>
        <dbReference type="EMBL" id="GJT66456.1"/>
    </source>
</evidence>
<dbReference type="InterPro" id="IPR000477">
    <property type="entry name" value="RT_dom"/>
</dbReference>
<keyword evidence="3" id="KW-1185">Reference proteome</keyword>
<keyword evidence="2" id="KW-0695">RNA-directed DNA polymerase</keyword>
<dbReference type="InterPro" id="IPR005135">
    <property type="entry name" value="Endo/exonuclease/phosphatase"/>
</dbReference>
<dbReference type="InterPro" id="IPR058570">
    <property type="entry name" value="HROB_OB"/>
</dbReference>
<feature type="domain" description="Reverse transcriptase" evidence="1">
    <location>
        <begin position="446"/>
        <end position="679"/>
    </location>
</feature>
<gene>
    <name evidence="2" type="ORF">Tco_1017936</name>
</gene>
<dbReference type="InterPro" id="IPR026960">
    <property type="entry name" value="RVT-Znf"/>
</dbReference>
<dbReference type="CDD" id="cd01650">
    <property type="entry name" value="RT_nLTR_like"/>
    <property type="match status" value="1"/>
</dbReference>
<dbReference type="Gene3D" id="3.60.10.10">
    <property type="entry name" value="Endonuclease/exonuclease/phosphatase"/>
    <property type="match status" value="1"/>
</dbReference>
<reference evidence="2" key="1">
    <citation type="journal article" date="2022" name="Int. J. Mol. Sci.">
        <title>Draft Genome of Tanacetum Coccineum: Genomic Comparison of Closely Related Tanacetum-Family Plants.</title>
        <authorList>
            <person name="Yamashiro T."/>
            <person name="Shiraishi A."/>
            <person name="Nakayama K."/>
            <person name="Satake H."/>
        </authorList>
    </citation>
    <scope>NUCLEOTIDE SEQUENCE</scope>
</reference>